<dbReference type="Proteomes" id="UP000230725">
    <property type="component" value="Segment"/>
</dbReference>
<protein>
    <submittedName>
        <fullName evidence="1">Uncharacterized protein</fullName>
    </submittedName>
</protein>
<evidence type="ECO:0000313" key="2">
    <source>
        <dbReference type="Proteomes" id="UP000230725"/>
    </source>
</evidence>
<evidence type="ECO:0000313" key="1">
    <source>
        <dbReference type="EMBL" id="ATI18857.1"/>
    </source>
</evidence>
<reference evidence="1 2" key="1">
    <citation type="submission" date="2017-08" db="EMBL/GenBank/DDBJ databases">
        <authorList>
            <person name="Jones O.D."/>
            <person name="Rapp I.M."/>
            <person name="Layton S."/>
            <person name="Bhuiyan S."/>
            <person name="Kim T."/>
            <person name="Hughes L.E."/>
            <person name="Garlena R.A."/>
            <person name="Russell D.A."/>
            <person name="Pope W.H."/>
            <person name="Jacobs-Sera D."/>
            <person name="Hendrix R.W."/>
            <person name="Hatfull G.F."/>
        </authorList>
    </citation>
    <scope>NUCLEOTIDE SEQUENCE [LARGE SCALE GENOMIC DNA]</scope>
</reference>
<dbReference type="EMBL" id="MF766046">
    <property type="protein sequence ID" value="ATI18857.1"/>
    <property type="molecule type" value="Genomic_DNA"/>
</dbReference>
<name>A0A291LHM4_9CAUD</name>
<organism evidence="1 2">
    <name type="scientific">Streptomyces phage Diane</name>
    <dbReference type="NCBI Taxonomy" id="2041207"/>
    <lineage>
        <taxon>Viruses</taxon>
        <taxon>Duplodnaviria</taxon>
        <taxon>Heunggongvirae</taxon>
        <taxon>Uroviricota</taxon>
        <taxon>Caudoviricetes</taxon>
        <taxon>Arquatrovirinae</taxon>
        <taxon>Omarvirus</taxon>
        <taxon>Omarvirus diane</taxon>
    </lineage>
</organism>
<accession>A0A291LHM4</accession>
<gene>
    <name evidence="1" type="ORF">SEA_DIANE_73</name>
</gene>
<keyword evidence="2" id="KW-1185">Reference proteome</keyword>
<proteinExistence type="predicted"/>
<sequence>MNLFRKFFRPAIVEPVVVKEVPEPLTFALDNLAETFRFYCTAEAGAHFTCGEADAIARVLVASGHRDEAITWLHGHAVDDEWGDLHYDGDEDDPEDEGRVLTEDELGDYVDLLV</sequence>